<protein>
    <recommendedName>
        <fullName evidence="6">Cryptochrome DASH</fullName>
    </recommendedName>
</protein>
<comment type="caution">
    <text evidence="9">The sequence shown here is derived from an EMBL/GenBank/DDBJ whole genome shotgun (WGS) entry which is preliminary data.</text>
</comment>
<reference evidence="9" key="1">
    <citation type="submission" date="2023-06" db="EMBL/GenBank/DDBJ databases">
        <title>Conoideocrella luteorostrata (Hypocreales: Clavicipitaceae), a potential biocontrol fungus for elongate hemlock scale in United States Christmas tree production areas.</title>
        <authorList>
            <person name="Barrett H."/>
            <person name="Lovett B."/>
            <person name="Macias A.M."/>
            <person name="Stajich J.E."/>
            <person name="Kasson M.T."/>
        </authorList>
    </citation>
    <scope>NUCLEOTIDE SEQUENCE</scope>
    <source>
        <strain evidence="9">ARSEF 14590</strain>
    </source>
</reference>
<dbReference type="PROSITE" id="PS51645">
    <property type="entry name" value="PHR_CRY_ALPHA_BETA"/>
    <property type="match status" value="1"/>
</dbReference>
<comment type="cofactor">
    <cofactor evidence="6">
        <name>(6R)-5,10-methylene-5,6,7,8-tetrahydrofolate</name>
        <dbReference type="ChEBI" id="CHEBI:15636"/>
    </cofactor>
    <text evidence="6">Binds 1 5,10-methenyltetrahydrofolate (MTHF) per subunit.</text>
</comment>
<dbReference type="PANTHER" id="PTHR11455:SF22">
    <property type="entry name" value="CRYPTOCHROME DASH"/>
    <property type="match status" value="1"/>
</dbReference>
<feature type="binding site" evidence="5">
    <location>
        <position position="286"/>
    </location>
    <ligand>
        <name>FAD</name>
        <dbReference type="ChEBI" id="CHEBI:57692"/>
    </ligand>
</feature>
<evidence type="ECO:0000256" key="7">
    <source>
        <dbReference type="SAM" id="MobiDB-lite"/>
    </source>
</evidence>
<evidence type="ECO:0000256" key="4">
    <source>
        <dbReference type="ARBA" id="ARBA00022991"/>
    </source>
</evidence>
<evidence type="ECO:0000313" key="9">
    <source>
        <dbReference type="EMBL" id="KAK2593633.1"/>
    </source>
</evidence>
<keyword evidence="10" id="KW-1185">Reference proteome</keyword>
<evidence type="ECO:0000256" key="3">
    <source>
        <dbReference type="ARBA" id="ARBA00022827"/>
    </source>
</evidence>
<dbReference type="SUPFAM" id="SSF48173">
    <property type="entry name" value="Cryptochrome/photolyase FAD-binding domain"/>
    <property type="match status" value="1"/>
</dbReference>
<feature type="region of interest" description="Disordered" evidence="7">
    <location>
        <begin position="245"/>
        <end position="264"/>
    </location>
</feature>
<feature type="compositionally biased region" description="Polar residues" evidence="7">
    <location>
        <begin position="594"/>
        <end position="606"/>
    </location>
</feature>
<keyword evidence="3 5" id="KW-0274">FAD</keyword>
<dbReference type="GO" id="GO:0071949">
    <property type="term" value="F:FAD binding"/>
    <property type="evidence" value="ECO:0007669"/>
    <property type="project" value="TreeGrafter"/>
</dbReference>
<dbReference type="InterPro" id="IPR005101">
    <property type="entry name" value="Cryptochr/Photolyase_FAD-bd"/>
</dbReference>
<feature type="binding site" evidence="5">
    <location>
        <begin position="467"/>
        <end position="469"/>
    </location>
    <ligand>
        <name>FAD</name>
        <dbReference type="ChEBI" id="CHEBI:57692"/>
    </ligand>
</feature>
<dbReference type="GO" id="GO:0003904">
    <property type="term" value="F:deoxyribodipyrimidine photo-lyase activity"/>
    <property type="evidence" value="ECO:0007669"/>
    <property type="project" value="TreeGrafter"/>
</dbReference>
<accession>A0AAJ0CIE6</accession>
<comment type="function">
    <text evidence="6">May have a photoreceptor function.</text>
</comment>
<dbReference type="Gene3D" id="1.10.579.10">
    <property type="entry name" value="DNA Cyclobutane Dipyrimidine Photolyase, subunit A, domain 3"/>
    <property type="match status" value="1"/>
</dbReference>
<dbReference type="PRINTS" id="PR00147">
    <property type="entry name" value="DNAPHOTLYASE"/>
</dbReference>
<organism evidence="9 10">
    <name type="scientific">Conoideocrella luteorostrata</name>
    <dbReference type="NCBI Taxonomy" id="1105319"/>
    <lineage>
        <taxon>Eukaryota</taxon>
        <taxon>Fungi</taxon>
        <taxon>Dikarya</taxon>
        <taxon>Ascomycota</taxon>
        <taxon>Pezizomycotina</taxon>
        <taxon>Sordariomycetes</taxon>
        <taxon>Hypocreomycetidae</taxon>
        <taxon>Hypocreales</taxon>
        <taxon>Clavicipitaceae</taxon>
        <taxon>Conoideocrella</taxon>
    </lineage>
</organism>
<sequence>MSRTKVLVYLLRRDLRVADNPILHHLATATDHGFTHLLPVYVFPAHQVEISGFLQDGETSPYPPAKSQLGKFWRCGPLRAQFLAETVWNLKSNLEAVGSDLAIRVGSIKDVLDHLIGEFSHSGISVDGVWMTEELSWEELEEQKSIGAVCSERDIDFKIWKDEKYFVDDRDTGLAGAGDLPDVFTTYRKSQEPLREKPRMVLPRPEKSTLPPLPESSSIPPQAQPFISVDSLEDACERLTKPLEIKLPDAPSPPQIKKPSHSLSGGEDAAWDRLKYLVHCGALNTYRRTRNGLVGPTYSTKLSCFLSLGSLTARQVHHELEKLEKGLTDEYKDCPGYGEGQNVGTEGVRFELLWRDYMRLCTAKFGRKLFRLSGFRQDKSYDKVWNTPNKESASAKQKISPEEVTKHMERFQNGTTGMGIIDASQRELWLTGYTSNRARQNVASYFSKHLSIDWRYGAEWYEMLLVDYDVSSNWANWQYVAGVGNDPRGDARTFNPVKQAFDYDEDGSFVRLWLPELKGVQKLENLFQICTTGKDELENNGLAQNIMVTDPIKEIEFLPDRKPRRSFNRPRGGSSHGQQRGGGRWGHNNNRQGYNNGSSRSSNATANGGVGYSGNGNKEARYQRPPPSGAVPQSPNPRSAWRGNYAGGGQSTHIYSYHGRGWNNGDHPRGRGGYGQNRGYWRPNEGRGGGYAGSYQLGPPMLGPPMLGPSMPVPSVPQSYYMPFPGGPL</sequence>
<evidence type="ECO:0000256" key="1">
    <source>
        <dbReference type="ARBA" id="ARBA00005862"/>
    </source>
</evidence>
<feature type="compositionally biased region" description="Basic and acidic residues" evidence="7">
    <location>
        <begin position="191"/>
        <end position="207"/>
    </location>
</feature>
<feature type="binding site" evidence="5">
    <location>
        <begin position="299"/>
        <end position="303"/>
    </location>
    <ligand>
        <name>FAD</name>
        <dbReference type="ChEBI" id="CHEBI:57692"/>
    </ligand>
</feature>
<evidence type="ECO:0000256" key="5">
    <source>
        <dbReference type="PIRSR" id="PIRSR602081-1"/>
    </source>
</evidence>
<keyword evidence="2 5" id="KW-0285">Flavoprotein</keyword>
<dbReference type="Pfam" id="PF00875">
    <property type="entry name" value="DNA_photolyase"/>
    <property type="match status" value="1"/>
</dbReference>
<evidence type="ECO:0000259" key="8">
    <source>
        <dbReference type="PROSITE" id="PS51645"/>
    </source>
</evidence>
<dbReference type="EMBL" id="JASWJB010000203">
    <property type="protein sequence ID" value="KAK2593633.1"/>
    <property type="molecule type" value="Genomic_DNA"/>
</dbReference>
<dbReference type="SUPFAM" id="SSF52425">
    <property type="entry name" value="Cryptochrome/photolyase, N-terminal domain"/>
    <property type="match status" value="1"/>
</dbReference>
<dbReference type="InterPro" id="IPR036134">
    <property type="entry name" value="Crypto/Photolyase_FAD-like_sf"/>
</dbReference>
<keyword evidence="4 6" id="KW-0157">Chromophore</keyword>
<feature type="region of interest" description="Disordered" evidence="7">
    <location>
        <begin position="191"/>
        <end position="221"/>
    </location>
</feature>
<dbReference type="Gene3D" id="3.40.50.620">
    <property type="entry name" value="HUPs"/>
    <property type="match status" value="1"/>
</dbReference>
<dbReference type="InterPro" id="IPR002081">
    <property type="entry name" value="Cryptochrome/DNA_photolyase_1"/>
</dbReference>
<evidence type="ECO:0000256" key="2">
    <source>
        <dbReference type="ARBA" id="ARBA00022630"/>
    </source>
</evidence>
<dbReference type="Proteomes" id="UP001251528">
    <property type="component" value="Unassembled WGS sequence"/>
</dbReference>
<proteinExistence type="inferred from homology"/>
<comment type="similarity">
    <text evidence="1 6">Belongs to the DNA photolyase class-1 family.</text>
</comment>
<dbReference type="InterPro" id="IPR036155">
    <property type="entry name" value="Crypto/Photolyase_N_sf"/>
</dbReference>
<dbReference type="GO" id="GO:0000719">
    <property type="term" value="P:photoreactive repair"/>
    <property type="evidence" value="ECO:0007669"/>
    <property type="project" value="TreeGrafter"/>
</dbReference>
<dbReference type="PANTHER" id="PTHR11455">
    <property type="entry name" value="CRYPTOCHROME"/>
    <property type="match status" value="1"/>
</dbReference>
<name>A0AAJ0CIE6_9HYPO</name>
<dbReference type="Pfam" id="PF03441">
    <property type="entry name" value="FAD_binding_7"/>
    <property type="match status" value="1"/>
</dbReference>
<evidence type="ECO:0000313" key="10">
    <source>
        <dbReference type="Proteomes" id="UP001251528"/>
    </source>
</evidence>
<evidence type="ECO:0000256" key="6">
    <source>
        <dbReference type="RuleBase" id="RU367151"/>
    </source>
</evidence>
<dbReference type="GO" id="GO:0003684">
    <property type="term" value="F:damaged DNA binding"/>
    <property type="evidence" value="ECO:0007669"/>
    <property type="project" value="TreeGrafter"/>
</dbReference>
<comment type="cofactor">
    <cofactor evidence="5 6">
        <name>FAD</name>
        <dbReference type="ChEBI" id="CHEBI:57692"/>
    </cofactor>
    <text evidence="5 6">Binds 1 FAD per subunit.</text>
</comment>
<dbReference type="AlphaFoldDB" id="A0AAJ0CIE6"/>
<dbReference type="InterPro" id="IPR014133">
    <property type="entry name" value="Cry_DASH"/>
</dbReference>
<dbReference type="InterPro" id="IPR006050">
    <property type="entry name" value="DNA_photolyase_N"/>
</dbReference>
<feature type="region of interest" description="Disordered" evidence="7">
    <location>
        <begin position="557"/>
        <end position="647"/>
    </location>
</feature>
<gene>
    <name evidence="9" type="ORF">QQS21_008681</name>
</gene>
<dbReference type="InterPro" id="IPR014729">
    <property type="entry name" value="Rossmann-like_a/b/a_fold"/>
</dbReference>
<dbReference type="Gene3D" id="1.25.40.80">
    <property type="match status" value="1"/>
</dbReference>
<feature type="domain" description="Photolyase/cryptochrome alpha/beta" evidence="8">
    <location>
        <begin position="5"/>
        <end position="165"/>
    </location>
</feature>
<dbReference type="NCBIfam" id="TIGR02765">
    <property type="entry name" value="crypto_DASH"/>
    <property type="match status" value="1"/>
</dbReference>